<proteinExistence type="inferred from homology"/>
<feature type="compositionally biased region" description="Basic and acidic residues" evidence="2">
    <location>
        <begin position="704"/>
        <end position="723"/>
    </location>
</feature>
<feature type="region of interest" description="Disordered" evidence="2">
    <location>
        <begin position="1112"/>
        <end position="1145"/>
    </location>
</feature>
<feature type="region of interest" description="Disordered" evidence="2">
    <location>
        <begin position="517"/>
        <end position="588"/>
    </location>
</feature>
<dbReference type="InterPro" id="IPR056652">
    <property type="entry name" value="DUF7750"/>
</dbReference>
<dbReference type="InterPro" id="IPR029058">
    <property type="entry name" value="AB_hydrolase_fold"/>
</dbReference>
<evidence type="ECO:0000259" key="4">
    <source>
        <dbReference type="Pfam" id="PF02517"/>
    </source>
</evidence>
<dbReference type="InterPro" id="IPR003675">
    <property type="entry name" value="Rce1/LyrA-like_dom"/>
</dbReference>
<reference evidence="6" key="1">
    <citation type="submission" date="2020-06" db="EMBL/GenBank/DDBJ databases">
        <authorList>
            <person name="Li T."/>
            <person name="Hu X."/>
            <person name="Zhang T."/>
            <person name="Song X."/>
            <person name="Zhang H."/>
            <person name="Dai N."/>
            <person name="Sheng W."/>
            <person name="Hou X."/>
            <person name="Wei L."/>
        </authorList>
    </citation>
    <scope>NUCLEOTIDE SEQUENCE</scope>
    <source>
        <strain evidence="6">KEN1</strain>
        <tissue evidence="6">Leaf</tissue>
    </source>
</reference>
<feature type="compositionally biased region" description="Low complexity" evidence="2">
    <location>
        <begin position="724"/>
        <end position="733"/>
    </location>
</feature>
<evidence type="ECO:0000256" key="1">
    <source>
        <dbReference type="ARBA" id="ARBA00010884"/>
    </source>
</evidence>
<dbReference type="GO" id="GO:0034338">
    <property type="term" value="F:short-chain carboxylesterase activity"/>
    <property type="evidence" value="ECO:0007669"/>
    <property type="project" value="TreeGrafter"/>
</dbReference>
<evidence type="ECO:0000256" key="2">
    <source>
        <dbReference type="SAM" id="MobiDB-lite"/>
    </source>
</evidence>
<protein>
    <submittedName>
        <fullName evidence="6">Embryogenesis-associated protein</fullName>
    </submittedName>
</protein>
<dbReference type="GO" id="GO:0080120">
    <property type="term" value="P:CAAX-box protein maturation"/>
    <property type="evidence" value="ECO:0007669"/>
    <property type="project" value="UniProtKB-ARBA"/>
</dbReference>
<feature type="compositionally biased region" description="Basic and acidic residues" evidence="2">
    <location>
        <begin position="639"/>
        <end position="682"/>
    </location>
</feature>
<dbReference type="PANTHER" id="PTHR10794">
    <property type="entry name" value="ABHYDROLASE DOMAIN-CONTAINING PROTEIN"/>
    <property type="match status" value="1"/>
</dbReference>
<feature type="domain" description="CAAX prenyl protease 2/Lysostaphin resistance protein A-like" evidence="4">
    <location>
        <begin position="1406"/>
        <end position="1488"/>
    </location>
</feature>
<feature type="transmembrane region" description="Helical" evidence="3">
    <location>
        <begin position="1307"/>
        <end position="1328"/>
    </location>
</feature>
<feature type="compositionally biased region" description="Basic and acidic residues" evidence="2">
    <location>
        <begin position="517"/>
        <end position="531"/>
    </location>
</feature>
<feature type="transmembrane region" description="Helical" evidence="3">
    <location>
        <begin position="1273"/>
        <end position="1295"/>
    </location>
</feature>
<dbReference type="InterPro" id="IPR050960">
    <property type="entry name" value="AB_hydrolase_4_sf"/>
</dbReference>
<feature type="transmembrane region" description="Helical" evidence="3">
    <location>
        <begin position="1233"/>
        <end position="1252"/>
    </location>
</feature>
<feature type="compositionally biased region" description="Basic and acidic residues" evidence="2">
    <location>
        <begin position="539"/>
        <end position="550"/>
    </location>
</feature>
<evidence type="ECO:0000256" key="3">
    <source>
        <dbReference type="SAM" id="Phobius"/>
    </source>
</evidence>
<feature type="compositionally biased region" description="Basic and acidic residues" evidence="2">
    <location>
        <begin position="749"/>
        <end position="764"/>
    </location>
</feature>
<evidence type="ECO:0000259" key="5">
    <source>
        <dbReference type="Pfam" id="PF24930"/>
    </source>
</evidence>
<feature type="region of interest" description="Disordered" evidence="2">
    <location>
        <begin position="602"/>
        <end position="819"/>
    </location>
</feature>
<feature type="compositionally biased region" description="Basic and acidic residues" evidence="2">
    <location>
        <begin position="1181"/>
        <end position="1193"/>
    </location>
</feature>
<feature type="compositionally biased region" description="Polar residues" evidence="2">
    <location>
        <begin position="567"/>
        <end position="588"/>
    </location>
</feature>
<dbReference type="Pfam" id="PF02517">
    <property type="entry name" value="Rce1-like"/>
    <property type="match status" value="1"/>
</dbReference>
<dbReference type="GO" id="GO:0047372">
    <property type="term" value="F:monoacylglycerol lipase activity"/>
    <property type="evidence" value="ECO:0007669"/>
    <property type="project" value="TreeGrafter"/>
</dbReference>
<feature type="transmembrane region" description="Helical" evidence="3">
    <location>
        <begin position="1358"/>
        <end position="1382"/>
    </location>
</feature>
<keyword evidence="3" id="KW-1133">Transmembrane helix</keyword>
<dbReference type="EMBL" id="JACGWN010000013">
    <property type="protein sequence ID" value="KAL0410375.1"/>
    <property type="molecule type" value="Genomic_DNA"/>
</dbReference>
<dbReference type="Gene3D" id="3.40.50.1820">
    <property type="entry name" value="alpha/beta hydrolase"/>
    <property type="match status" value="1"/>
</dbReference>
<dbReference type="SUPFAM" id="SSF53474">
    <property type="entry name" value="alpha/beta-Hydrolases"/>
    <property type="match status" value="1"/>
</dbReference>
<feature type="compositionally biased region" description="Basic and acidic residues" evidence="2">
    <location>
        <begin position="796"/>
        <end position="811"/>
    </location>
</feature>
<feature type="domain" description="DUF7750" evidence="5">
    <location>
        <begin position="415"/>
        <end position="479"/>
    </location>
</feature>
<comment type="similarity">
    <text evidence="1">Belongs to the AB hydrolase superfamily. AB hydrolase 4 family.</text>
</comment>
<sequence length="1556" mass="171305">MIQPVKSGGDVDENMVYQRICVATADGGVLSLDWPSNLDLDEERGLDTTVLIVPGTAEGSNERKIRVFVCECLRRGVFPVVMNPRGCAGSPLTTARLFTAADSDDISTAVQFISKKRPWTTLMGVGWEYGANMLTKYLAEFGERTPLTAATCMDNPFDLEEATRSAVHHMDFDQRHTDGLISILQCNKELFQGRGKGFDVERALSASSTRDFDGAISIVSHGFDTIEDFYAKSSTRDVIGKVKIPVLFIQNDDGKVPLFSIPRSSIAANPYTSLLLCSYLPSSKTMGDRLTLSWCQHLTLEWLMAVELGLLKGRHPLLKDVDFTINPSKGLGLVESRASSKQERVDKLLSVTNGGSTRPPVDVFQANDARHTKDIGEPPPIIKGVQQDDGDVDNQSNATSEAVVEEGINSFDERGEVLQTAEVVMNMLDMTMPDTLSDEQKKKVLTAVGQGETLIKALQDAVPDDVRGKLTTAVSGILQTHGSNLKFDKLLSLKHIPDVAPGLNSKGLEKVGLKKAKSDEDVHTLDQKKGINDPVDASTKVDRNSDKPPADIELEEQSLEILEKPNDTSMYESTGNHGSNSHNLENVNLNDVGNSLETEQVLGVSKAQSSDKENVTESNANQEFSSVSEGPGGTQDMVAEQKKMEAESGKGESDPIEENQKHKDDFSTDQKMSETDFTEDKSSAPSPSSGTQVMENEAENSPSEEGKDMIDQLEVEKDNKNEANSENNASEVNGIEEVKELSEGSVSKTHLEKNEHKSGRRVDARTNTSRQSGNSDGTLLYDSAGSGKKYTQQHYAHGDHNSNNSDKDHTRRQFGLGNRNSFVPSSGEPPAGFVECANSSLDKVPSYLTTFPYGDPLYKEYLKTYLYMRMRNAKLRDLDKMSALYLDYIPEEGQWKLREQVEENNARLDEYATWRDGYREDQTKTPHRSKHPDNIIEPSYVILDSDRQQDQNEELKEMRVVNDNIEFGETELEETILFMKSLIIECLNVEVGRRASAADMEELELKLTGEIECIANAVSMAAGEGKLHMYKGNENLPNKLGTLDGESIIKAISSAVQDTEYLRRVLPVGVVVGSSLAALRKFFNVAALDGNDEEDLTLDQMGKSTKRLVEVGEKESSKMLLKKEEEKDNCTSSVGEKEDNTDLEKSNKKELMVGAVTAALGASALLAHQPNAETDGTPNEALKEKEDSKETSEKTQNNIVTSLAEKAMSVASPVVPVKEDGKLIMKELGQKGGILRLVGKVALLWGGIRGAMSLTDKLISFLRIAERPFFQRILGFVFMVLLLWSPVVLPLLPTLMQSWTTRNPFKIAEFACIVGLYVSIMIMVTLWGKRIRKYDDPLVQYGLDLASVSKFQSFLKGLVGGVVLVILIHAVNTSLGCAHLCWPTSLSSSSLEPVSLIKSYGWMLMLIVQGIATAIGVSVVEELLFRSWLPQEIAADFGYHRGIVISGLAFALSQRSIWEIPGLWLLSLSLSGARQRSQGSLSLPIGLRSGILVSNFILRTGGFLTYQPNFPLWLTGGHPFQPFSGVVGLAFSLVLAVILYPRQPSYRERITRVIRE</sequence>
<evidence type="ECO:0000313" key="6">
    <source>
        <dbReference type="EMBL" id="KAL0410375.1"/>
    </source>
</evidence>
<dbReference type="Pfam" id="PF24930">
    <property type="entry name" value="DUF7750"/>
    <property type="match status" value="1"/>
</dbReference>
<feature type="transmembrane region" description="Helical" evidence="3">
    <location>
        <begin position="1402"/>
        <end position="1420"/>
    </location>
</feature>
<dbReference type="GO" id="GO:0004175">
    <property type="term" value="F:endopeptidase activity"/>
    <property type="evidence" value="ECO:0007669"/>
    <property type="project" value="UniProtKB-ARBA"/>
</dbReference>
<comment type="caution">
    <text evidence="6">The sequence shown here is derived from an EMBL/GenBank/DDBJ whole genome shotgun (WGS) entry which is preliminary data.</text>
</comment>
<feature type="compositionally biased region" description="Polar residues" evidence="2">
    <location>
        <begin position="683"/>
        <end position="703"/>
    </location>
</feature>
<dbReference type="PANTHER" id="PTHR10794:SF92">
    <property type="entry name" value="EMBRYOGENESIS-ASSOCIATED PROTEIN EMB8"/>
    <property type="match status" value="1"/>
</dbReference>
<keyword evidence="3" id="KW-0472">Membrane</keyword>
<accession>A0AAW2TZJ2</accession>
<name>A0AAW2TZJ2_9LAMI</name>
<feature type="transmembrane region" description="Helical" evidence="3">
    <location>
        <begin position="1520"/>
        <end position="1540"/>
    </location>
</feature>
<feature type="compositionally biased region" description="Polar residues" evidence="2">
    <location>
        <begin position="765"/>
        <end position="777"/>
    </location>
</feature>
<gene>
    <name evidence="6" type="ORF">Slati_3627200</name>
</gene>
<keyword evidence="3" id="KW-0812">Transmembrane</keyword>
<organism evidence="6">
    <name type="scientific">Sesamum latifolium</name>
    <dbReference type="NCBI Taxonomy" id="2727402"/>
    <lineage>
        <taxon>Eukaryota</taxon>
        <taxon>Viridiplantae</taxon>
        <taxon>Streptophyta</taxon>
        <taxon>Embryophyta</taxon>
        <taxon>Tracheophyta</taxon>
        <taxon>Spermatophyta</taxon>
        <taxon>Magnoliopsida</taxon>
        <taxon>eudicotyledons</taxon>
        <taxon>Gunneridae</taxon>
        <taxon>Pentapetalae</taxon>
        <taxon>asterids</taxon>
        <taxon>lamiids</taxon>
        <taxon>Lamiales</taxon>
        <taxon>Pedaliaceae</taxon>
        <taxon>Sesamum</taxon>
    </lineage>
</organism>
<feature type="compositionally biased region" description="Polar residues" evidence="2">
    <location>
        <begin position="616"/>
        <end position="628"/>
    </location>
</feature>
<reference evidence="6" key="2">
    <citation type="journal article" date="2024" name="Plant">
        <title>Genomic evolution and insights into agronomic trait innovations of Sesamum species.</title>
        <authorList>
            <person name="Miao H."/>
            <person name="Wang L."/>
            <person name="Qu L."/>
            <person name="Liu H."/>
            <person name="Sun Y."/>
            <person name="Le M."/>
            <person name="Wang Q."/>
            <person name="Wei S."/>
            <person name="Zheng Y."/>
            <person name="Lin W."/>
            <person name="Duan Y."/>
            <person name="Cao H."/>
            <person name="Xiong S."/>
            <person name="Wang X."/>
            <person name="Wei L."/>
            <person name="Li C."/>
            <person name="Ma Q."/>
            <person name="Ju M."/>
            <person name="Zhao R."/>
            <person name="Li G."/>
            <person name="Mu C."/>
            <person name="Tian Q."/>
            <person name="Mei H."/>
            <person name="Zhang T."/>
            <person name="Gao T."/>
            <person name="Zhang H."/>
        </authorList>
    </citation>
    <scope>NUCLEOTIDE SEQUENCE</scope>
    <source>
        <strain evidence="6">KEN1</strain>
    </source>
</reference>
<feature type="transmembrane region" description="Helical" evidence="3">
    <location>
        <begin position="1481"/>
        <end position="1500"/>
    </location>
</feature>
<feature type="region of interest" description="Disordered" evidence="2">
    <location>
        <begin position="1168"/>
        <end position="1196"/>
    </location>
</feature>